<dbReference type="Pfam" id="PF02735">
    <property type="entry name" value="Ku"/>
    <property type="match status" value="1"/>
</dbReference>
<proteinExistence type="inferred from homology"/>
<dbReference type="InterPro" id="IPR016194">
    <property type="entry name" value="SPOC-like_C_dom_sf"/>
</dbReference>
<dbReference type="InterPro" id="IPR009187">
    <property type="entry name" value="Prok_Ku"/>
</dbReference>
<dbReference type="PIRSF" id="PIRSF006493">
    <property type="entry name" value="Prok_Ku"/>
    <property type="match status" value="1"/>
</dbReference>
<name>A0A0F9U115_9ZZZZ</name>
<organism evidence="3">
    <name type="scientific">marine sediment metagenome</name>
    <dbReference type="NCBI Taxonomy" id="412755"/>
    <lineage>
        <taxon>unclassified sequences</taxon>
        <taxon>metagenomes</taxon>
        <taxon>ecological metagenomes</taxon>
    </lineage>
</organism>
<dbReference type="SUPFAM" id="SSF100939">
    <property type="entry name" value="SPOC domain-like"/>
    <property type="match status" value="1"/>
</dbReference>
<accession>A0A0F9U115</accession>
<dbReference type="InterPro" id="IPR006164">
    <property type="entry name" value="DNA_bd_Ku70/Ku80"/>
</dbReference>
<evidence type="ECO:0000256" key="1">
    <source>
        <dbReference type="ARBA" id="ARBA00023125"/>
    </source>
</evidence>
<dbReference type="GO" id="GO:0006303">
    <property type="term" value="P:double-strand break repair via nonhomologous end joining"/>
    <property type="evidence" value="ECO:0007669"/>
    <property type="project" value="InterPro"/>
</dbReference>
<dbReference type="GO" id="GO:0003690">
    <property type="term" value="F:double-stranded DNA binding"/>
    <property type="evidence" value="ECO:0007669"/>
    <property type="project" value="TreeGrafter"/>
</dbReference>
<dbReference type="PANTHER" id="PTHR41251">
    <property type="entry name" value="NON-HOMOLOGOUS END JOINING PROTEIN KU"/>
    <property type="match status" value="1"/>
</dbReference>
<feature type="domain" description="Ku" evidence="2">
    <location>
        <begin position="54"/>
        <end position="182"/>
    </location>
</feature>
<comment type="caution">
    <text evidence="3">The sequence shown here is derived from an EMBL/GenBank/DDBJ whole genome shotgun (WGS) entry which is preliminary data.</text>
</comment>
<protein>
    <recommendedName>
        <fullName evidence="2">Ku domain-containing protein</fullName>
    </recommendedName>
</protein>
<dbReference type="PANTHER" id="PTHR41251:SF1">
    <property type="entry name" value="NON-HOMOLOGOUS END JOINING PROTEIN KU"/>
    <property type="match status" value="1"/>
</dbReference>
<dbReference type="AlphaFoldDB" id="A0A0F9U115"/>
<evidence type="ECO:0000313" key="3">
    <source>
        <dbReference type="EMBL" id="KKN80992.1"/>
    </source>
</evidence>
<keyword evidence="1" id="KW-0238">DNA-binding</keyword>
<dbReference type="NCBIfam" id="TIGR02772">
    <property type="entry name" value="Ku_bact"/>
    <property type="match status" value="1"/>
</dbReference>
<reference evidence="3" key="1">
    <citation type="journal article" date="2015" name="Nature">
        <title>Complex archaea that bridge the gap between prokaryotes and eukaryotes.</title>
        <authorList>
            <person name="Spang A."/>
            <person name="Saw J.H."/>
            <person name="Jorgensen S.L."/>
            <person name="Zaremba-Niedzwiedzka K."/>
            <person name="Martijn J."/>
            <person name="Lind A.E."/>
            <person name="van Eijk R."/>
            <person name="Schleper C."/>
            <person name="Guy L."/>
            <person name="Ettema T.J."/>
        </authorList>
    </citation>
    <scope>NUCLEOTIDE SEQUENCE</scope>
</reference>
<dbReference type="HAMAP" id="MF_01875">
    <property type="entry name" value="Prokaryotic_Ku"/>
    <property type="match status" value="1"/>
</dbReference>
<gene>
    <name evidence="3" type="ORF">LCGC14_0324530</name>
</gene>
<dbReference type="Gene3D" id="2.40.290.10">
    <property type="match status" value="1"/>
</dbReference>
<evidence type="ECO:0000259" key="2">
    <source>
        <dbReference type="SMART" id="SM00559"/>
    </source>
</evidence>
<dbReference type="SMART" id="SM00559">
    <property type="entry name" value="Ku78"/>
    <property type="match status" value="1"/>
</dbReference>
<dbReference type="EMBL" id="LAZR01000222">
    <property type="protein sequence ID" value="KKN80992.1"/>
    <property type="molecule type" value="Genomic_DNA"/>
</dbReference>
<sequence length="257" mass="28948">MAARSVWVGSVNFGMVSIPTKLYSATDDDKINLHQYHEACGGRVKQPKWCEICSKFIDTTEIIKGYDAGDKLVELTEADLKSLPLKSIKSIEVLEFVDPSQIDFRCYSKAYFLKAETPGAKAYSLMMQGMEKTGLVAVARLTYREREHLCILRPYDGVMLLQNLFYHEQLRSHKEFRPTEFLITEKEAELAVTLVKAMHNPAFELFNYVDEYRNALGQLIEAKLAGKTLEVAETPREDVQEVADALLASINAVGAKA</sequence>